<feature type="domain" description="PAS" evidence="20">
    <location>
        <begin position="91"/>
        <end position="170"/>
    </location>
</feature>
<dbReference type="Pfam" id="PF00512">
    <property type="entry name" value="HisKA"/>
    <property type="match status" value="1"/>
</dbReference>
<dbReference type="SMART" id="SM00091">
    <property type="entry name" value="PAS"/>
    <property type="match status" value="1"/>
</dbReference>
<dbReference type="GO" id="GO:0005886">
    <property type="term" value="C:plasma membrane"/>
    <property type="evidence" value="ECO:0007669"/>
    <property type="project" value="UniProtKB-SubCell"/>
</dbReference>
<keyword evidence="22" id="KW-1185">Reference proteome</keyword>
<dbReference type="NCBIfam" id="NF008235">
    <property type="entry name" value="PRK11006.1"/>
    <property type="match status" value="1"/>
</dbReference>
<dbReference type="PROSITE" id="PS50112">
    <property type="entry name" value="PAS"/>
    <property type="match status" value="1"/>
</dbReference>
<dbReference type="FunFam" id="1.10.287.130:FF:000001">
    <property type="entry name" value="Two-component sensor histidine kinase"/>
    <property type="match status" value="1"/>
</dbReference>
<dbReference type="EMBL" id="LT629785">
    <property type="protein sequence ID" value="SDU38273.1"/>
    <property type="molecule type" value="Genomic_DNA"/>
</dbReference>
<evidence type="ECO:0000256" key="4">
    <source>
        <dbReference type="ARBA" id="ARBA00019665"/>
    </source>
</evidence>
<dbReference type="OrthoDB" id="9813151at2"/>
<keyword evidence="10 18" id="KW-0812">Transmembrane</keyword>
<comment type="subcellular location">
    <subcellularLocation>
        <location evidence="2">Cell membrane</location>
    </subcellularLocation>
</comment>
<dbReference type="FunFam" id="3.30.565.10:FF:000032">
    <property type="entry name" value="Phosphate regulon sensor histidine kinase PhoR"/>
    <property type="match status" value="1"/>
</dbReference>
<evidence type="ECO:0000313" key="22">
    <source>
        <dbReference type="Proteomes" id="UP000243232"/>
    </source>
</evidence>
<dbReference type="EC" id="2.7.13.3" evidence="3"/>
<dbReference type="InterPro" id="IPR005467">
    <property type="entry name" value="His_kinase_dom"/>
</dbReference>
<evidence type="ECO:0000256" key="18">
    <source>
        <dbReference type="SAM" id="Phobius"/>
    </source>
</evidence>
<dbReference type="SUPFAM" id="SSF55785">
    <property type="entry name" value="PYP-like sensor domain (PAS domain)"/>
    <property type="match status" value="1"/>
</dbReference>
<evidence type="ECO:0000259" key="19">
    <source>
        <dbReference type="PROSITE" id="PS50109"/>
    </source>
</evidence>
<keyword evidence="9" id="KW-0808">Transferase</keyword>
<dbReference type="NCBIfam" id="TIGR02966">
    <property type="entry name" value="phoR_proteo"/>
    <property type="match status" value="1"/>
</dbReference>
<evidence type="ECO:0000256" key="1">
    <source>
        <dbReference type="ARBA" id="ARBA00000085"/>
    </source>
</evidence>
<dbReference type="STRING" id="364197.SAMN05216296_3443"/>
<dbReference type="InterPro" id="IPR003594">
    <property type="entry name" value="HATPase_dom"/>
</dbReference>
<dbReference type="SMART" id="SM00387">
    <property type="entry name" value="HATPase_c"/>
    <property type="match status" value="1"/>
</dbReference>
<dbReference type="Pfam" id="PF00989">
    <property type="entry name" value="PAS"/>
    <property type="match status" value="1"/>
</dbReference>
<evidence type="ECO:0000256" key="7">
    <source>
        <dbReference type="ARBA" id="ARBA00022553"/>
    </source>
</evidence>
<dbReference type="InterPro" id="IPR013767">
    <property type="entry name" value="PAS_fold"/>
</dbReference>
<evidence type="ECO:0000256" key="5">
    <source>
        <dbReference type="ARBA" id="ARBA00022448"/>
    </source>
</evidence>
<dbReference type="InterPro" id="IPR014310">
    <property type="entry name" value="Sig_transdc_His_kinase_PhoR"/>
</dbReference>
<dbReference type="PRINTS" id="PR00344">
    <property type="entry name" value="BCTRLSENSOR"/>
</dbReference>
<dbReference type="InterPro" id="IPR004358">
    <property type="entry name" value="Sig_transdc_His_kin-like_C"/>
</dbReference>
<dbReference type="SMART" id="SM00388">
    <property type="entry name" value="HisKA"/>
    <property type="match status" value="1"/>
</dbReference>
<dbReference type="Proteomes" id="UP000243232">
    <property type="component" value="Chromosome I"/>
</dbReference>
<name>A0A1H2I2B7_9PSED</name>
<dbReference type="InterPro" id="IPR050351">
    <property type="entry name" value="BphY/WalK/GraS-like"/>
</dbReference>
<dbReference type="GO" id="GO:0004721">
    <property type="term" value="F:phosphoprotein phosphatase activity"/>
    <property type="evidence" value="ECO:0007669"/>
    <property type="project" value="InterPro"/>
</dbReference>
<organism evidence="21 22">
    <name type="scientific">Pseudomonas pohangensis</name>
    <dbReference type="NCBI Taxonomy" id="364197"/>
    <lineage>
        <taxon>Bacteria</taxon>
        <taxon>Pseudomonadati</taxon>
        <taxon>Pseudomonadota</taxon>
        <taxon>Gammaproteobacteria</taxon>
        <taxon>Pseudomonadales</taxon>
        <taxon>Pseudomonadaceae</taxon>
        <taxon>Pseudomonas</taxon>
    </lineage>
</organism>
<keyword evidence="15" id="KW-0902">Two-component regulatory system</keyword>
<dbReference type="InterPro" id="IPR035965">
    <property type="entry name" value="PAS-like_dom_sf"/>
</dbReference>
<dbReference type="Pfam" id="PF02518">
    <property type="entry name" value="HATPase_c"/>
    <property type="match status" value="1"/>
</dbReference>
<dbReference type="Pfam" id="PF11808">
    <property type="entry name" value="PhoR"/>
    <property type="match status" value="1"/>
</dbReference>
<evidence type="ECO:0000256" key="15">
    <source>
        <dbReference type="ARBA" id="ARBA00023012"/>
    </source>
</evidence>
<protein>
    <recommendedName>
        <fullName evidence="4">Phosphate regulon sensor protein PhoR</fullName>
        <ecNumber evidence="3">2.7.13.3</ecNumber>
    </recommendedName>
</protein>
<evidence type="ECO:0000256" key="16">
    <source>
        <dbReference type="ARBA" id="ARBA00023136"/>
    </source>
</evidence>
<feature type="domain" description="Histidine kinase" evidence="19">
    <location>
        <begin position="214"/>
        <end position="430"/>
    </location>
</feature>
<dbReference type="GO" id="GO:0005524">
    <property type="term" value="F:ATP binding"/>
    <property type="evidence" value="ECO:0007669"/>
    <property type="project" value="UniProtKB-KW"/>
</dbReference>
<dbReference type="InterPro" id="IPR003661">
    <property type="entry name" value="HisK_dim/P_dom"/>
</dbReference>
<evidence type="ECO:0000256" key="8">
    <source>
        <dbReference type="ARBA" id="ARBA00022592"/>
    </source>
</evidence>
<evidence type="ECO:0000256" key="13">
    <source>
        <dbReference type="ARBA" id="ARBA00022840"/>
    </source>
</evidence>
<keyword evidence="8" id="KW-0592">Phosphate transport</keyword>
<evidence type="ECO:0000256" key="14">
    <source>
        <dbReference type="ARBA" id="ARBA00022989"/>
    </source>
</evidence>
<dbReference type="GO" id="GO:0006817">
    <property type="term" value="P:phosphate ion transport"/>
    <property type="evidence" value="ECO:0007669"/>
    <property type="project" value="UniProtKB-KW"/>
</dbReference>
<dbReference type="GO" id="GO:0016036">
    <property type="term" value="P:cellular response to phosphate starvation"/>
    <property type="evidence" value="ECO:0007669"/>
    <property type="project" value="TreeGrafter"/>
</dbReference>
<keyword evidence="12 21" id="KW-0418">Kinase</keyword>
<evidence type="ECO:0000256" key="3">
    <source>
        <dbReference type="ARBA" id="ARBA00012438"/>
    </source>
</evidence>
<evidence type="ECO:0000259" key="20">
    <source>
        <dbReference type="PROSITE" id="PS50112"/>
    </source>
</evidence>
<feature type="transmembrane region" description="Helical" evidence="18">
    <location>
        <begin position="13"/>
        <end position="46"/>
    </location>
</feature>
<evidence type="ECO:0000256" key="2">
    <source>
        <dbReference type="ARBA" id="ARBA00004236"/>
    </source>
</evidence>
<keyword evidence="11" id="KW-0547">Nucleotide-binding</keyword>
<evidence type="ECO:0000256" key="9">
    <source>
        <dbReference type="ARBA" id="ARBA00022679"/>
    </source>
</evidence>
<dbReference type="NCBIfam" id="TIGR00229">
    <property type="entry name" value="sensory_box"/>
    <property type="match status" value="1"/>
</dbReference>
<keyword evidence="14 18" id="KW-1133">Transmembrane helix</keyword>
<reference evidence="22" key="1">
    <citation type="submission" date="2016-10" db="EMBL/GenBank/DDBJ databases">
        <authorList>
            <person name="Varghese N."/>
            <person name="Submissions S."/>
        </authorList>
    </citation>
    <scope>NUCLEOTIDE SEQUENCE [LARGE SCALE GENOMIC DNA]</scope>
    <source>
        <strain evidence="22">DSM 17875</strain>
    </source>
</reference>
<keyword evidence="5" id="KW-0813">Transport</keyword>
<dbReference type="Gene3D" id="1.10.287.130">
    <property type="match status" value="1"/>
</dbReference>
<dbReference type="PANTHER" id="PTHR45453:SF1">
    <property type="entry name" value="PHOSPHATE REGULON SENSOR PROTEIN PHOR"/>
    <property type="match status" value="1"/>
</dbReference>
<comment type="catalytic activity">
    <reaction evidence="1">
        <text>ATP + protein L-histidine = ADP + protein N-phospho-L-histidine.</text>
        <dbReference type="EC" id="2.7.13.3"/>
    </reaction>
</comment>
<dbReference type="CDD" id="cd00082">
    <property type="entry name" value="HisKA"/>
    <property type="match status" value="1"/>
</dbReference>
<dbReference type="AlphaFoldDB" id="A0A1H2I2B7"/>
<dbReference type="PROSITE" id="PS50109">
    <property type="entry name" value="HIS_KIN"/>
    <property type="match status" value="1"/>
</dbReference>
<keyword evidence="7" id="KW-0597">Phosphoprotein</keyword>
<dbReference type="RefSeq" id="WP_090198245.1">
    <property type="nucleotide sequence ID" value="NZ_LT629785.1"/>
</dbReference>
<evidence type="ECO:0000313" key="21">
    <source>
        <dbReference type="EMBL" id="SDU38273.1"/>
    </source>
</evidence>
<comment type="function">
    <text evidence="17">Member of the two-component regulatory system PhoR/PhoB involved in the phosphate regulon genes expression. PhoR may function as a membrane-associated protein kinase that phosphorylates PhoB in response to environmental signals.</text>
</comment>
<dbReference type="CDD" id="cd00130">
    <property type="entry name" value="PAS"/>
    <property type="match status" value="1"/>
</dbReference>
<gene>
    <name evidence="21" type="ORF">SAMN05216296_3443</name>
</gene>
<dbReference type="Gene3D" id="3.30.450.20">
    <property type="entry name" value="PAS domain"/>
    <property type="match status" value="1"/>
</dbReference>
<dbReference type="Gene3D" id="3.30.565.10">
    <property type="entry name" value="Histidine kinase-like ATPase, C-terminal domain"/>
    <property type="match status" value="1"/>
</dbReference>
<evidence type="ECO:0000256" key="11">
    <source>
        <dbReference type="ARBA" id="ARBA00022741"/>
    </source>
</evidence>
<dbReference type="InterPro" id="IPR021766">
    <property type="entry name" value="PhoR_N"/>
</dbReference>
<evidence type="ECO:0000256" key="6">
    <source>
        <dbReference type="ARBA" id="ARBA00022475"/>
    </source>
</evidence>
<dbReference type="SUPFAM" id="SSF55874">
    <property type="entry name" value="ATPase domain of HSP90 chaperone/DNA topoisomerase II/histidine kinase"/>
    <property type="match status" value="1"/>
</dbReference>
<dbReference type="SUPFAM" id="SSF47384">
    <property type="entry name" value="Homodimeric domain of signal transducing histidine kinase"/>
    <property type="match status" value="1"/>
</dbReference>
<evidence type="ECO:0000256" key="17">
    <source>
        <dbReference type="ARBA" id="ARBA00025207"/>
    </source>
</evidence>
<dbReference type="InterPro" id="IPR036097">
    <property type="entry name" value="HisK_dim/P_sf"/>
</dbReference>
<keyword evidence="16 18" id="KW-0472">Membrane</keyword>
<dbReference type="InterPro" id="IPR036890">
    <property type="entry name" value="HATPase_C_sf"/>
</dbReference>
<keyword evidence="13" id="KW-0067">ATP-binding</keyword>
<proteinExistence type="predicted"/>
<accession>A0A1H2I2B7</accession>
<evidence type="ECO:0000256" key="12">
    <source>
        <dbReference type="ARBA" id="ARBA00022777"/>
    </source>
</evidence>
<evidence type="ECO:0000256" key="10">
    <source>
        <dbReference type="ARBA" id="ARBA00022692"/>
    </source>
</evidence>
<dbReference type="PANTHER" id="PTHR45453">
    <property type="entry name" value="PHOSPHATE REGULON SENSOR PROTEIN PHOR"/>
    <property type="match status" value="1"/>
</dbReference>
<keyword evidence="6" id="KW-1003">Cell membrane</keyword>
<dbReference type="GO" id="GO:0006355">
    <property type="term" value="P:regulation of DNA-templated transcription"/>
    <property type="evidence" value="ECO:0007669"/>
    <property type="project" value="InterPro"/>
</dbReference>
<dbReference type="GO" id="GO:0000155">
    <property type="term" value="F:phosphorelay sensor kinase activity"/>
    <property type="evidence" value="ECO:0007669"/>
    <property type="project" value="InterPro"/>
</dbReference>
<sequence length="436" mass="48874">MQQNWQGSLVRRLLLILGASLTAGWITGLYGWMVALGLGGYLLWILRELLRLQRWLQASQTDDSTPPPESNGLLGEIFDNIYRLQRRNERSRERLQAVISRIQSSTAALNDAVIMLDNRGNLEWWNPAAETLLGLKADKDTGQPITNLVRHPDFAEYFRQADFHEPLELASPVNEQLQLQFQITLFGNNDHLLVVRNITRIHLLDQMRKDFVSNVSHELRTPLTVISGYLETLLDHAEQLSPRWLRAMQQMQGQANRMQQLLNDLLLLARLEASDHPSEAQPVDLCVLLQQILNDARSLSAGQHQISLDVSPGSQLKGSERELHSAFSNLVFNAVKYTPAQGSIRIRWWSDSLGGHLAVEDSGIGIEARHLPRLAERFYRVDSSRSSSTGGTGLGLAIVKHVLMRHSGRLEIRSKLGEGSTFTCHFAPAALAAQAS</sequence>
<dbReference type="InterPro" id="IPR000014">
    <property type="entry name" value="PAS"/>
</dbReference>